<dbReference type="InterPro" id="IPR039340">
    <property type="entry name" value="Tfc4/TFIIIC-102/Sfc4"/>
</dbReference>
<dbReference type="PANTHER" id="PTHR23082">
    <property type="entry name" value="TRANSCRIPTION INITIATION FACTOR IIIC TFIIIC , POLYPEPTIDE 3-RELATED"/>
    <property type="match status" value="1"/>
</dbReference>
<dbReference type="RefSeq" id="XP_038777582.1">
    <property type="nucleotide sequence ID" value="XM_038921654.1"/>
</dbReference>
<dbReference type="SUPFAM" id="SSF48452">
    <property type="entry name" value="TPR-like"/>
    <property type="match status" value="2"/>
</dbReference>
<dbReference type="GeneID" id="62194735"/>
<dbReference type="EMBL" id="CP064812">
    <property type="protein sequence ID" value="QPG74017.1"/>
    <property type="molecule type" value="Genomic_DNA"/>
</dbReference>
<dbReference type="GO" id="GO:0006383">
    <property type="term" value="P:transcription by RNA polymerase III"/>
    <property type="evidence" value="ECO:0007669"/>
    <property type="project" value="InterPro"/>
</dbReference>
<dbReference type="KEGG" id="bnn:FOA43_001334"/>
<feature type="region of interest" description="Disordered" evidence="2">
    <location>
        <begin position="118"/>
        <end position="145"/>
    </location>
</feature>
<sequence length="1037" mass="121042">MDNEDDLLLDDSQTARLRELLDAEDDNEEAVVFSDDDNQHTNKISEQMMDDATDDEDYIEDGEEADEDNDEEEGPDDNDASNGYTFGFSDEEDAELSESDIDEEFEFRNALREASNFKIKTKKHKGKEEEKQDKKKKKKQKGGLAALRRKIRRENTSPEVKVLLGKANESFVHNELTTASKLYLEVVRQDKNNFSAYKTLGEIARLQGDYNRCSNFWLLAAHIHGWDYEFWRELAELSVELGHQRQAMYCYTKAIRASHHKDYESIFARACLYREKNKFKRATDSLLKLRVILPHEPKIIRELAKVYVDENRANDAITMYNKILEENMTFRRLGLKGEKVTLKNIEFEWSELNILSELYSSKGAWLLGIKALRQISRWIQHREDQEFWDEHPEIDVEFDERRFDYPKFQNFTIIEKKKEYSLPVDIRVQLGLFRLNSKTDTEALKQFSFLLDQPIDDTTDLFLKVGTELESFGLYKEALEFLVPLSYIEDQNTPELVLAIAKCMRETHDFENAKEAYMTLLEHNPNDVEIKVALAEVCFYLNDMESTARLYKEAKEQRLKEKASARSNLLKHGRNNDEAEEEAESEVATEEETDDEIFNKSHQALIADLPQKKSKKKKIEVSAGELKSMEAKSETRIKKQYSRASRILETLEQRASPTMNTNSKAIASLWIELSSDLIEIFSMYKCFFSSERARRFNIGLRKRTAKLSVDHKLSRMRYLQNEIILSSEMDQPEQALTRSSFKGIDYEQWYDLFMKYSLMIAQYEKDVDSAMTILDIAKHINVFKEQELTTTLVGLSVGLLTKDRDLVQNQVRTLMNDYQFCPTILKVFLASYVPDACNSSHYADPSTQKYILRQVKAYDSLKEGKEVSGMAAITNKNVDLTKNHPLLNYIYASFLYFNKSYYSSLAYCLKLYHDFDKDPSLLFLLALSNLNRSTQRKTLNTNFQILQGLTFLFEYVELKDFDDPYQKMEALYNVGRAFHQLGLDNIAINFYEKVLSILVDEEAYDLKRETAYNLYIIYNIHQNFRLAEEIMNKYLVV</sequence>
<feature type="compositionally biased region" description="Acidic residues" evidence="2">
    <location>
        <begin position="89"/>
        <end position="100"/>
    </location>
</feature>
<dbReference type="PROSITE" id="PS50005">
    <property type="entry name" value="TPR"/>
    <property type="match status" value="1"/>
</dbReference>
<dbReference type="SMART" id="SM00028">
    <property type="entry name" value="TPR"/>
    <property type="match status" value="7"/>
</dbReference>
<organism evidence="3 4">
    <name type="scientific">Eeniella nana</name>
    <name type="common">Yeast</name>
    <name type="synonym">Brettanomyces nanus</name>
    <dbReference type="NCBI Taxonomy" id="13502"/>
    <lineage>
        <taxon>Eukaryota</taxon>
        <taxon>Fungi</taxon>
        <taxon>Dikarya</taxon>
        <taxon>Ascomycota</taxon>
        <taxon>Saccharomycotina</taxon>
        <taxon>Pichiomycetes</taxon>
        <taxon>Pichiales</taxon>
        <taxon>Pichiaceae</taxon>
        <taxon>Brettanomyces</taxon>
    </lineage>
</organism>
<evidence type="ECO:0000313" key="4">
    <source>
        <dbReference type="Proteomes" id="UP000662931"/>
    </source>
</evidence>
<accession>A0A875RTZ1</accession>
<dbReference type="Pfam" id="PF13181">
    <property type="entry name" value="TPR_8"/>
    <property type="match status" value="1"/>
</dbReference>
<feature type="region of interest" description="Disordered" evidence="2">
    <location>
        <begin position="562"/>
        <end position="595"/>
    </location>
</feature>
<dbReference type="InterPro" id="IPR011990">
    <property type="entry name" value="TPR-like_helical_dom_sf"/>
</dbReference>
<keyword evidence="4" id="KW-1185">Reference proteome</keyword>
<protein>
    <recommendedName>
        <fullName evidence="5">Tetratricopeptide repeat protein</fullName>
    </recommendedName>
</protein>
<dbReference type="InterPro" id="IPR019734">
    <property type="entry name" value="TPR_rpt"/>
</dbReference>
<proteinExistence type="predicted"/>
<dbReference type="PANTHER" id="PTHR23082:SF0">
    <property type="entry name" value="GENERAL TRANSCRIPTION FACTOR 3C POLYPEPTIDE 3"/>
    <property type="match status" value="1"/>
</dbReference>
<dbReference type="OrthoDB" id="9991317at2759"/>
<dbReference type="AlphaFoldDB" id="A0A875RTZ1"/>
<gene>
    <name evidence="3" type="ORF">FOA43_001334</name>
</gene>
<evidence type="ECO:0008006" key="5">
    <source>
        <dbReference type="Google" id="ProtNLM"/>
    </source>
</evidence>
<feature type="compositionally biased region" description="Acidic residues" evidence="2">
    <location>
        <begin position="578"/>
        <end position="595"/>
    </location>
</feature>
<evidence type="ECO:0000313" key="3">
    <source>
        <dbReference type="EMBL" id="QPG74017.1"/>
    </source>
</evidence>
<name>A0A875RTZ1_EENNA</name>
<feature type="repeat" description="TPR" evidence="1">
    <location>
        <begin position="494"/>
        <end position="527"/>
    </location>
</feature>
<keyword evidence="1" id="KW-0802">TPR repeat</keyword>
<dbReference type="Proteomes" id="UP000662931">
    <property type="component" value="Chromosome 1"/>
</dbReference>
<reference evidence="3" key="1">
    <citation type="submission" date="2020-10" db="EMBL/GenBank/DDBJ databases">
        <authorList>
            <person name="Roach M.J.R."/>
        </authorList>
    </citation>
    <scope>NUCLEOTIDE SEQUENCE</scope>
    <source>
        <strain evidence="3">CBS 1945</strain>
    </source>
</reference>
<dbReference type="GO" id="GO:0000127">
    <property type="term" value="C:transcription factor TFIIIC complex"/>
    <property type="evidence" value="ECO:0007669"/>
    <property type="project" value="TreeGrafter"/>
</dbReference>
<feature type="compositionally biased region" description="Acidic residues" evidence="2">
    <location>
        <begin position="48"/>
        <end position="79"/>
    </location>
</feature>
<evidence type="ECO:0000256" key="2">
    <source>
        <dbReference type="SAM" id="MobiDB-lite"/>
    </source>
</evidence>
<feature type="region of interest" description="Disordered" evidence="2">
    <location>
        <begin position="22"/>
        <end position="100"/>
    </location>
</feature>
<dbReference type="Gene3D" id="1.25.40.10">
    <property type="entry name" value="Tetratricopeptide repeat domain"/>
    <property type="match status" value="3"/>
</dbReference>
<evidence type="ECO:0000256" key="1">
    <source>
        <dbReference type="PROSITE-ProRule" id="PRU00339"/>
    </source>
</evidence>
<feature type="compositionally biased region" description="Basic residues" evidence="2">
    <location>
        <begin position="134"/>
        <end position="145"/>
    </location>
</feature>